<evidence type="ECO:0000313" key="2">
    <source>
        <dbReference type="Proteomes" id="UP000294489"/>
    </source>
</evidence>
<sequence>MKKPSASAIAPGVAIKCLNVSFASKHLQMLDPQRYAALDDVSSQELGLAMNPIGYTLFLRCLREFLARHGLPYNVANWSQDFFI</sequence>
<dbReference type="OrthoDB" id="9155123at2"/>
<proteinExistence type="predicted"/>
<dbReference type="Proteomes" id="UP000294489">
    <property type="component" value="Unassembled WGS sequence"/>
</dbReference>
<dbReference type="RefSeq" id="WP_134015582.1">
    <property type="nucleotide sequence ID" value="NZ_SOEC01000002.1"/>
</dbReference>
<evidence type="ECO:0000313" key="1">
    <source>
        <dbReference type="EMBL" id="TDX32135.1"/>
    </source>
</evidence>
<protein>
    <submittedName>
        <fullName evidence="1">Uncharacterized protein</fullName>
    </submittedName>
</protein>
<dbReference type="AlphaFoldDB" id="A0A4R8FYH5"/>
<organism evidence="1 2">
    <name type="scientific">Modicisalibacter xianhensis</name>
    <dbReference type="NCBI Taxonomy" id="442341"/>
    <lineage>
        <taxon>Bacteria</taxon>
        <taxon>Pseudomonadati</taxon>
        <taxon>Pseudomonadota</taxon>
        <taxon>Gammaproteobacteria</taxon>
        <taxon>Oceanospirillales</taxon>
        <taxon>Halomonadaceae</taxon>
        <taxon>Modicisalibacter</taxon>
    </lineage>
</organism>
<dbReference type="EMBL" id="SOEC01000002">
    <property type="protein sequence ID" value="TDX32135.1"/>
    <property type="molecule type" value="Genomic_DNA"/>
</dbReference>
<gene>
    <name evidence="1" type="ORF">DFO67_10283</name>
</gene>
<comment type="caution">
    <text evidence="1">The sequence shown here is derived from an EMBL/GenBank/DDBJ whole genome shotgun (WGS) entry which is preliminary data.</text>
</comment>
<name>A0A4R8FYH5_9GAMM</name>
<reference evidence="1 2" key="1">
    <citation type="submission" date="2019-03" db="EMBL/GenBank/DDBJ databases">
        <title>Freshwater and sediment microbial communities from various areas in North America, analyzing microbe dynamics in response to fracking.</title>
        <authorList>
            <person name="Lamendella R."/>
        </authorList>
    </citation>
    <scope>NUCLEOTIDE SEQUENCE [LARGE SCALE GENOMIC DNA]</scope>
    <source>
        <strain evidence="1 2">6_TX</strain>
    </source>
</reference>
<accession>A0A4R8FYH5</accession>